<comment type="caution">
    <text evidence="2">The sequence shown here is derived from an EMBL/GenBank/DDBJ whole genome shotgun (WGS) entry which is preliminary data.</text>
</comment>
<dbReference type="Proteomes" id="UP000319949">
    <property type="component" value="Unassembled WGS sequence"/>
</dbReference>
<name>A0A560CX04_9BRAD</name>
<dbReference type="AlphaFoldDB" id="A0A560CX04"/>
<accession>A0A560CX04</accession>
<dbReference type="EMBL" id="VITK01000020">
    <property type="protein sequence ID" value="TWA89387.1"/>
    <property type="molecule type" value="Genomic_DNA"/>
</dbReference>
<gene>
    <name evidence="2" type="ORF">FBZ96_1201</name>
</gene>
<evidence type="ECO:0000313" key="2">
    <source>
        <dbReference type="EMBL" id="TWA89387.1"/>
    </source>
</evidence>
<evidence type="ECO:0000256" key="1">
    <source>
        <dbReference type="SAM" id="MobiDB-lite"/>
    </source>
</evidence>
<reference evidence="2 3" key="1">
    <citation type="submission" date="2019-06" db="EMBL/GenBank/DDBJ databases">
        <title>Genomic Encyclopedia of Type Strains, Phase IV (KMG-V): Genome sequencing to study the core and pangenomes of soil and plant-associated prokaryotes.</title>
        <authorList>
            <person name="Whitman W."/>
        </authorList>
    </citation>
    <scope>NUCLEOTIDE SEQUENCE [LARGE SCALE GENOMIC DNA]</scope>
    <source>
        <strain evidence="2 3">BR 510</strain>
    </source>
</reference>
<proteinExistence type="predicted"/>
<protein>
    <submittedName>
        <fullName evidence="2">Uncharacterized protein</fullName>
    </submittedName>
</protein>
<keyword evidence="3" id="KW-1185">Reference proteome</keyword>
<feature type="region of interest" description="Disordered" evidence="1">
    <location>
        <begin position="1"/>
        <end position="20"/>
    </location>
</feature>
<organism evidence="2 3">
    <name type="scientific">Bradyrhizobium stylosanthis</name>
    <dbReference type="NCBI Taxonomy" id="1803665"/>
    <lineage>
        <taxon>Bacteria</taxon>
        <taxon>Pseudomonadati</taxon>
        <taxon>Pseudomonadota</taxon>
        <taxon>Alphaproteobacteria</taxon>
        <taxon>Hyphomicrobiales</taxon>
        <taxon>Nitrobacteraceae</taxon>
        <taxon>Bradyrhizobium</taxon>
    </lineage>
</organism>
<evidence type="ECO:0000313" key="3">
    <source>
        <dbReference type="Proteomes" id="UP000319949"/>
    </source>
</evidence>
<sequence>MEAAISKHPNLKRGPTKESETRFRCLFGNPTDSNREVTVTVLAFNVPKTA</sequence>